<evidence type="ECO:0000313" key="1">
    <source>
        <dbReference type="EMBL" id="WHP06785.1"/>
    </source>
</evidence>
<reference evidence="1 2" key="1">
    <citation type="submission" date="2023-05" db="EMBL/GenBank/DDBJ databases">
        <title>The complete genome of Acinetobacter sp. nov KCTC 92772.</title>
        <authorList>
            <person name="Zhou G."/>
        </authorList>
    </citation>
    <scope>NUCLEOTIDE SEQUENCE [LARGE SCALE GENOMIC DNA]</scope>
    <source>
        <strain evidence="1 2">KCTC 92772</strain>
    </source>
</reference>
<dbReference type="Proteomes" id="UP001229836">
    <property type="component" value="Chromosome"/>
</dbReference>
<sequence length="151" mass="17369">MNESMTPSMYIKQDYSADIEAWLAQGNQINVINNGASTYNKTFNNKPKNAQSAMSEVMAKSVAVQREKIRARQEEDKAHKEDVLAMGKWLDQKKGRAKQLSKLMGHAHGYISQVKMFTRSCSKEKMEVIKQKMKEIERLENVTKHDMEQSQ</sequence>
<proteinExistence type="predicted"/>
<accession>A0ABY8S512</accession>
<evidence type="ECO:0000313" key="2">
    <source>
        <dbReference type="Proteomes" id="UP001229836"/>
    </source>
</evidence>
<dbReference type="RefSeq" id="WP_283268384.1">
    <property type="nucleotide sequence ID" value="NZ_CP125669.1"/>
</dbReference>
<protein>
    <submittedName>
        <fullName evidence="1">Uncharacterized protein</fullName>
    </submittedName>
</protein>
<dbReference type="EMBL" id="CP125669">
    <property type="protein sequence ID" value="WHP06785.1"/>
    <property type="molecule type" value="Genomic_DNA"/>
</dbReference>
<name>A0ABY8S512_9GAMM</name>
<gene>
    <name evidence="1" type="ORF">QLH32_04755</name>
</gene>
<organism evidence="1 2">
    <name type="scientific">Acinetobacter corruptisaponis</name>
    <dbReference type="NCBI Taxonomy" id="3045147"/>
    <lineage>
        <taxon>Bacteria</taxon>
        <taxon>Pseudomonadati</taxon>
        <taxon>Pseudomonadota</taxon>
        <taxon>Gammaproteobacteria</taxon>
        <taxon>Moraxellales</taxon>
        <taxon>Moraxellaceae</taxon>
        <taxon>Acinetobacter</taxon>
    </lineage>
</organism>
<keyword evidence="2" id="KW-1185">Reference proteome</keyword>